<protein>
    <submittedName>
        <fullName evidence="6">HTH-type transcriptional regulator YesS</fullName>
    </submittedName>
</protein>
<dbReference type="InterPro" id="IPR018060">
    <property type="entry name" value="HTH_AraC"/>
</dbReference>
<keyword evidence="4" id="KW-0472">Membrane</keyword>
<sequence length="760" mass="87898">MKILKSSLYKKYVFSYLIVFSIPLFIFLLLVNSFYVRSLEEELQTTNANFLEQASFQLDEQILEMNTVANQIKYSDELSRYLLNVEANSDKLTEVLKSYEYSMRSTKSLYILLTDRNTVLSSDGIMSTEALLNKSTDFNVEEKEQLIDALSSSEEKLAIHTLDRFYKENQVRKKNIYYMIPLRQSNVNNGMLVFVLNTNQIQTNLETMRETEKELSFLVDEKGRLVASKGLSQDFSESDLEKIQESMIKNGKAKINNQAYVASSKVNPLTGWTFVSLIETTRFYFPLLRLLATFLLWVIILGSIGIGVSVYFANKHYRPIKNLASVFRLEGDKIGDELAFLKTNINKTKAEYIKLNQLMNEHAPIVRNSALLNLVEGKYLNNAEFFQHLEDVGLNFPYAIYAVMIVEFEKETNVPEKIIKVEAIVQEITKSHPELKGIWIEATVPYLVNNQIIVVINMDKESKCNWQKTLKYIQTIIKREDFDQALAWKIAIGTAYDKIDKIKNSYIEASSALEKMKSDTYTSSPVLFFTELTQRAEIVQEDAPFQYPREEIMLLVQSVKQGNKEAAFEIVLQLKQKIKNDIHHSIAKQAVIADMFNRVLKIANEFNMYYQYEKIYQLTDFKDINLAQPVLEDIISSICDNLDHEKDTQNTEMKRTVVDYIYSHYDSPAISLGEIAAEQNISVSYASRLVKEETGESFSHLIQSLRMEQFKTLLVETKRPIKELITEVGYYDASNFTRKFRLENGLTPSQYRFKYQDSDK</sequence>
<dbReference type="OrthoDB" id="9813413at2"/>
<dbReference type="Proteomes" id="UP000188993">
    <property type="component" value="Chromosome"/>
</dbReference>
<dbReference type="STRING" id="708126.BW727_101627"/>
<dbReference type="InterPro" id="IPR009057">
    <property type="entry name" value="Homeodomain-like_sf"/>
</dbReference>
<evidence type="ECO:0000256" key="4">
    <source>
        <dbReference type="SAM" id="Phobius"/>
    </source>
</evidence>
<dbReference type="EMBL" id="CP019728">
    <property type="protein sequence ID" value="AQS53993.1"/>
    <property type="molecule type" value="Genomic_DNA"/>
</dbReference>
<keyword evidence="2" id="KW-0238">DNA-binding</keyword>
<keyword evidence="3" id="KW-0804">Transcription</keyword>
<feature type="transmembrane region" description="Helical" evidence="4">
    <location>
        <begin position="290"/>
        <end position="313"/>
    </location>
</feature>
<dbReference type="PANTHER" id="PTHR43280:SF34">
    <property type="entry name" value="ARAC-FAMILY TRANSCRIPTIONAL REGULATOR"/>
    <property type="match status" value="1"/>
</dbReference>
<keyword evidence="1" id="KW-0805">Transcription regulation</keyword>
<dbReference type="PANTHER" id="PTHR43280">
    <property type="entry name" value="ARAC-FAMILY TRANSCRIPTIONAL REGULATOR"/>
    <property type="match status" value="1"/>
</dbReference>
<dbReference type="RefSeq" id="WP_062469519.1">
    <property type="nucleotide sequence ID" value="NZ_BBYN01000013.1"/>
</dbReference>
<feature type="domain" description="HTH araC/xylS-type" evidence="5">
    <location>
        <begin position="655"/>
        <end position="754"/>
    </location>
</feature>
<proteinExistence type="predicted"/>
<organism evidence="6 7">
    <name type="scientific">Jeotgalibaca dankookensis</name>
    <dbReference type="NCBI Taxonomy" id="708126"/>
    <lineage>
        <taxon>Bacteria</taxon>
        <taxon>Bacillati</taxon>
        <taxon>Bacillota</taxon>
        <taxon>Bacilli</taxon>
        <taxon>Lactobacillales</taxon>
        <taxon>Carnobacteriaceae</taxon>
        <taxon>Jeotgalibaca</taxon>
    </lineage>
</organism>
<evidence type="ECO:0000256" key="1">
    <source>
        <dbReference type="ARBA" id="ARBA00023015"/>
    </source>
</evidence>
<dbReference type="Gene3D" id="3.30.450.20">
    <property type="entry name" value="PAS domain"/>
    <property type="match status" value="1"/>
</dbReference>
<feature type="transmembrane region" description="Helical" evidence="4">
    <location>
        <begin position="12"/>
        <end position="35"/>
    </location>
</feature>
<gene>
    <name evidence="6" type="primary">yesS</name>
    <name evidence="6" type="ORF">BW727_101627</name>
</gene>
<accession>A0A1S6IR15</accession>
<evidence type="ECO:0000259" key="5">
    <source>
        <dbReference type="PROSITE" id="PS01124"/>
    </source>
</evidence>
<keyword evidence="4" id="KW-1133">Transmembrane helix</keyword>
<evidence type="ECO:0000256" key="3">
    <source>
        <dbReference type="ARBA" id="ARBA00023163"/>
    </source>
</evidence>
<evidence type="ECO:0000313" key="6">
    <source>
        <dbReference type="EMBL" id="AQS53993.1"/>
    </source>
</evidence>
<dbReference type="AlphaFoldDB" id="A0A1S6IR15"/>
<keyword evidence="4" id="KW-0812">Transmembrane</keyword>
<evidence type="ECO:0000313" key="7">
    <source>
        <dbReference type="Proteomes" id="UP000188993"/>
    </source>
</evidence>
<dbReference type="Gene3D" id="1.10.10.60">
    <property type="entry name" value="Homeodomain-like"/>
    <property type="match status" value="2"/>
</dbReference>
<dbReference type="KEGG" id="jda:BW727_101627"/>
<reference evidence="6 7" key="1">
    <citation type="journal article" date="2014" name="Int. J. Syst. Evol. Microbiol.">
        <title>Jeotgalibaca dankookensis gen. nov., sp. nov., a member of the family Carnobacteriaceae, isolated from seujeot (Korean traditional food).</title>
        <authorList>
            <person name="Lee D.G."/>
            <person name="Trujillo M.E."/>
            <person name="Kang H."/>
            <person name="Ahn T.Y."/>
        </authorList>
    </citation>
    <scope>NUCLEOTIDE SEQUENCE [LARGE SCALE GENOMIC DNA]</scope>
    <source>
        <strain evidence="6 7">EX-07</strain>
    </source>
</reference>
<dbReference type="GO" id="GO:0043565">
    <property type="term" value="F:sequence-specific DNA binding"/>
    <property type="evidence" value="ECO:0007669"/>
    <property type="project" value="InterPro"/>
</dbReference>
<dbReference type="GO" id="GO:0003700">
    <property type="term" value="F:DNA-binding transcription factor activity"/>
    <property type="evidence" value="ECO:0007669"/>
    <property type="project" value="InterPro"/>
</dbReference>
<evidence type="ECO:0000256" key="2">
    <source>
        <dbReference type="ARBA" id="ARBA00023125"/>
    </source>
</evidence>
<dbReference type="Pfam" id="PF12833">
    <property type="entry name" value="HTH_18"/>
    <property type="match status" value="1"/>
</dbReference>
<keyword evidence="7" id="KW-1185">Reference proteome</keyword>
<dbReference type="SMART" id="SM00342">
    <property type="entry name" value="HTH_ARAC"/>
    <property type="match status" value="1"/>
</dbReference>
<dbReference type="SUPFAM" id="SSF46689">
    <property type="entry name" value="Homeodomain-like"/>
    <property type="match status" value="1"/>
</dbReference>
<dbReference type="PROSITE" id="PS01124">
    <property type="entry name" value="HTH_ARAC_FAMILY_2"/>
    <property type="match status" value="1"/>
</dbReference>
<name>A0A1S6IR15_9LACT</name>